<reference evidence="9" key="1">
    <citation type="journal article" date="2019" name="Plant Biotechnol. J.">
        <title>Genome sequencing of the Australian wild diploid species Gossypium australe highlights disease resistance and delayed gland morphogenesis.</title>
        <authorList>
            <person name="Cai Y."/>
            <person name="Cai X."/>
            <person name="Wang Q."/>
            <person name="Wang P."/>
            <person name="Zhang Y."/>
            <person name="Cai C."/>
            <person name="Xu Y."/>
            <person name="Wang K."/>
            <person name="Zhou Z."/>
            <person name="Wang C."/>
            <person name="Geng S."/>
            <person name="Li B."/>
            <person name="Dong Q."/>
            <person name="Hou Y."/>
            <person name="Wang H."/>
            <person name="Ai P."/>
            <person name="Liu Z."/>
            <person name="Yi F."/>
            <person name="Sun M."/>
            <person name="An G."/>
            <person name="Cheng J."/>
            <person name="Zhang Y."/>
            <person name="Shi Q."/>
            <person name="Xie Y."/>
            <person name="Shi X."/>
            <person name="Chang Y."/>
            <person name="Huang F."/>
            <person name="Chen Y."/>
            <person name="Hong S."/>
            <person name="Mi L."/>
            <person name="Sun Q."/>
            <person name="Zhang L."/>
            <person name="Zhou B."/>
            <person name="Peng R."/>
            <person name="Zhang X."/>
            <person name="Liu F."/>
        </authorList>
    </citation>
    <scope>NUCLEOTIDE SEQUENCE [LARGE SCALE GENOMIC DNA]</scope>
    <source>
        <strain evidence="9">cv. PA1801</strain>
    </source>
</reference>
<dbReference type="InterPro" id="IPR043502">
    <property type="entry name" value="DNA/RNA_pol_sf"/>
</dbReference>
<dbReference type="OrthoDB" id="415724at2759"/>
<gene>
    <name evidence="8" type="ORF">EPI10_006494</name>
</gene>
<dbReference type="InterPro" id="IPR041373">
    <property type="entry name" value="RT_RNaseH"/>
</dbReference>
<evidence type="ECO:0000259" key="7">
    <source>
        <dbReference type="Pfam" id="PF17917"/>
    </source>
</evidence>
<dbReference type="Proteomes" id="UP000325315">
    <property type="component" value="Unassembled WGS sequence"/>
</dbReference>
<evidence type="ECO:0000256" key="4">
    <source>
        <dbReference type="ARBA" id="ARBA00022759"/>
    </source>
</evidence>
<evidence type="ECO:0000256" key="3">
    <source>
        <dbReference type="ARBA" id="ARBA00022722"/>
    </source>
</evidence>
<organism evidence="8 9">
    <name type="scientific">Gossypium australe</name>
    <dbReference type="NCBI Taxonomy" id="47621"/>
    <lineage>
        <taxon>Eukaryota</taxon>
        <taxon>Viridiplantae</taxon>
        <taxon>Streptophyta</taxon>
        <taxon>Embryophyta</taxon>
        <taxon>Tracheophyta</taxon>
        <taxon>Spermatophyta</taxon>
        <taxon>Magnoliopsida</taxon>
        <taxon>eudicotyledons</taxon>
        <taxon>Gunneridae</taxon>
        <taxon>Pentapetalae</taxon>
        <taxon>rosids</taxon>
        <taxon>malvids</taxon>
        <taxon>Malvales</taxon>
        <taxon>Malvaceae</taxon>
        <taxon>Malvoideae</taxon>
        <taxon>Gossypium</taxon>
    </lineage>
</organism>
<keyword evidence="1" id="KW-0808">Transferase</keyword>
<evidence type="ECO:0000256" key="2">
    <source>
        <dbReference type="ARBA" id="ARBA00022695"/>
    </source>
</evidence>
<keyword evidence="4" id="KW-0255">Endonuclease</keyword>
<dbReference type="AlphaFoldDB" id="A0A5B6WRD3"/>
<keyword evidence="3" id="KW-0540">Nuclease</keyword>
<accession>A0A5B6WRD3</accession>
<name>A0A5B6WRD3_9ROSI</name>
<dbReference type="EMBL" id="SMMG02000002">
    <property type="protein sequence ID" value="KAA3484410.1"/>
    <property type="molecule type" value="Genomic_DNA"/>
</dbReference>
<comment type="caution">
    <text evidence="8">The sequence shown here is derived from an EMBL/GenBank/DDBJ whole genome shotgun (WGS) entry which is preliminary data.</text>
</comment>
<evidence type="ECO:0000256" key="1">
    <source>
        <dbReference type="ARBA" id="ARBA00022679"/>
    </source>
</evidence>
<keyword evidence="6 8" id="KW-0695">RNA-directed DNA polymerase</keyword>
<sequence>MYQRFEASLAWSNIIGDSCKRMCHLCGIVSAKRVLRIFSDALLNGLGCVLMQDGKVIVYASRQLKTLECNYPMHNLELVTVELNLRQHHWIKLLKDYDCVIDCYLGKANVFYDALS</sequence>
<evidence type="ECO:0000256" key="5">
    <source>
        <dbReference type="ARBA" id="ARBA00022801"/>
    </source>
</evidence>
<dbReference type="GO" id="GO:0003964">
    <property type="term" value="F:RNA-directed DNA polymerase activity"/>
    <property type="evidence" value="ECO:0007669"/>
    <property type="project" value="UniProtKB-KW"/>
</dbReference>
<keyword evidence="5" id="KW-0378">Hydrolase</keyword>
<feature type="domain" description="Reverse transcriptase RNase H-like" evidence="7">
    <location>
        <begin position="34"/>
        <end position="87"/>
    </location>
</feature>
<evidence type="ECO:0000256" key="6">
    <source>
        <dbReference type="ARBA" id="ARBA00022918"/>
    </source>
</evidence>
<evidence type="ECO:0000313" key="9">
    <source>
        <dbReference type="Proteomes" id="UP000325315"/>
    </source>
</evidence>
<protein>
    <submittedName>
        <fullName evidence="8">RNA-directed DNA polymerase-like protein</fullName>
    </submittedName>
</protein>
<dbReference type="SUPFAM" id="SSF56672">
    <property type="entry name" value="DNA/RNA polymerases"/>
    <property type="match status" value="1"/>
</dbReference>
<keyword evidence="2" id="KW-0548">Nucleotidyltransferase</keyword>
<keyword evidence="9" id="KW-1185">Reference proteome</keyword>
<dbReference type="Pfam" id="PF17917">
    <property type="entry name" value="RT_RNaseH"/>
    <property type="match status" value="1"/>
</dbReference>
<evidence type="ECO:0000313" key="8">
    <source>
        <dbReference type="EMBL" id="KAA3484410.1"/>
    </source>
</evidence>
<proteinExistence type="predicted"/>